<organism evidence="1 2">
    <name type="scientific">Canavalia gladiata</name>
    <name type="common">Sword bean</name>
    <name type="synonym">Dolichos gladiatus</name>
    <dbReference type="NCBI Taxonomy" id="3824"/>
    <lineage>
        <taxon>Eukaryota</taxon>
        <taxon>Viridiplantae</taxon>
        <taxon>Streptophyta</taxon>
        <taxon>Embryophyta</taxon>
        <taxon>Tracheophyta</taxon>
        <taxon>Spermatophyta</taxon>
        <taxon>Magnoliopsida</taxon>
        <taxon>eudicotyledons</taxon>
        <taxon>Gunneridae</taxon>
        <taxon>Pentapetalae</taxon>
        <taxon>rosids</taxon>
        <taxon>fabids</taxon>
        <taxon>Fabales</taxon>
        <taxon>Fabaceae</taxon>
        <taxon>Papilionoideae</taxon>
        <taxon>50 kb inversion clade</taxon>
        <taxon>NPAAA clade</taxon>
        <taxon>indigoferoid/millettioid clade</taxon>
        <taxon>Phaseoleae</taxon>
        <taxon>Canavalia</taxon>
    </lineage>
</organism>
<keyword evidence="2" id="KW-1185">Reference proteome</keyword>
<dbReference type="EMBL" id="JAYMYQ010000004">
    <property type="protein sequence ID" value="KAK7337323.1"/>
    <property type="molecule type" value="Genomic_DNA"/>
</dbReference>
<gene>
    <name evidence="1" type="ORF">VNO77_17889</name>
</gene>
<evidence type="ECO:0000313" key="1">
    <source>
        <dbReference type="EMBL" id="KAK7337323.1"/>
    </source>
</evidence>
<dbReference type="Proteomes" id="UP001367508">
    <property type="component" value="Unassembled WGS sequence"/>
</dbReference>
<name>A0AAN9QN47_CANGL</name>
<sequence length="92" mass="10271">MITKGRQHLLIRFCHNDRDSKRDLDPISCTGSRLIWGVSGPNFVHHYIHPDSRPHTLGYRKLGKPCELGKVGTDTAFGPSLAMLLSSYGKPL</sequence>
<dbReference type="AlphaFoldDB" id="A0AAN9QN47"/>
<protein>
    <submittedName>
        <fullName evidence="1">Uncharacterized protein</fullName>
    </submittedName>
</protein>
<comment type="caution">
    <text evidence="1">The sequence shown here is derived from an EMBL/GenBank/DDBJ whole genome shotgun (WGS) entry which is preliminary data.</text>
</comment>
<reference evidence="1 2" key="1">
    <citation type="submission" date="2024-01" db="EMBL/GenBank/DDBJ databases">
        <title>The genomes of 5 underutilized Papilionoideae crops provide insights into root nodulation and disease resistanc.</title>
        <authorList>
            <person name="Jiang F."/>
        </authorList>
    </citation>
    <scope>NUCLEOTIDE SEQUENCE [LARGE SCALE GENOMIC DNA]</scope>
    <source>
        <strain evidence="1">LVBAO_FW01</strain>
        <tissue evidence="1">Leaves</tissue>
    </source>
</reference>
<accession>A0AAN9QN47</accession>
<evidence type="ECO:0000313" key="2">
    <source>
        <dbReference type="Proteomes" id="UP001367508"/>
    </source>
</evidence>
<proteinExistence type="predicted"/>